<evidence type="ECO:0000256" key="1">
    <source>
        <dbReference type="SAM" id="MobiDB-lite"/>
    </source>
</evidence>
<reference evidence="2" key="1">
    <citation type="submission" date="2021-02" db="EMBL/GenBank/DDBJ databases">
        <authorList>
            <person name="Nowell W R."/>
        </authorList>
    </citation>
    <scope>NUCLEOTIDE SEQUENCE</scope>
    <source>
        <strain evidence="2">Ploen Becks lab</strain>
    </source>
</reference>
<dbReference type="Proteomes" id="UP000663879">
    <property type="component" value="Unassembled WGS sequence"/>
</dbReference>
<comment type="caution">
    <text evidence="2">The sequence shown here is derived from an EMBL/GenBank/DDBJ whole genome shotgun (WGS) entry which is preliminary data.</text>
</comment>
<dbReference type="EMBL" id="CAJNOC010003111">
    <property type="protein sequence ID" value="CAF0968215.1"/>
    <property type="molecule type" value="Genomic_DNA"/>
</dbReference>
<proteinExistence type="predicted"/>
<accession>A0A814EEC7</accession>
<dbReference type="AlphaFoldDB" id="A0A814EEC7"/>
<keyword evidence="3" id="KW-1185">Reference proteome</keyword>
<sequence>MSVQTETVHMGQIEPENQSIPTSHDCLIELNEFIHPANLVLKSKSSSRGLSQDIFRLTQLLCNKVYDNDHILEIYKYKSNKDSNCIEKDDLEDIYTVIEENAIESKRLNQIVNEIMTHKTPRPNKRQLQNSDNTQKSKQFRNDNTESGNNLNSNSKNLNRPKPQQGKKSLKSFDSSNPELPNKDLLDDKKGDVFKVTGPKKQKQKKSKTDSYLKNSGQGQNIGFDACERKIIFDRDKINDKSLWPRGTLINRYHHHYIQKAQQEVNNQMDIAPQASSSSQ</sequence>
<organism evidence="2 3">
    <name type="scientific">Brachionus calyciflorus</name>
    <dbReference type="NCBI Taxonomy" id="104777"/>
    <lineage>
        <taxon>Eukaryota</taxon>
        <taxon>Metazoa</taxon>
        <taxon>Spiralia</taxon>
        <taxon>Gnathifera</taxon>
        <taxon>Rotifera</taxon>
        <taxon>Eurotatoria</taxon>
        <taxon>Monogononta</taxon>
        <taxon>Pseudotrocha</taxon>
        <taxon>Ploima</taxon>
        <taxon>Brachionidae</taxon>
        <taxon>Brachionus</taxon>
    </lineage>
</organism>
<evidence type="ECO:0000313" key="3">
    <source>
        <dbReference type="Proteomes" id="UP000663879"/>
    </source>
</evidence>
<protein>
    <submittedName>
        <fullName evidence="2">Uncharacterized protein</fullName>
    </submittedName>
</protein>
<feature type="compositionally biased region" description="Polar residues" evidence="1">
    <location>
        <begin position="210"/>
        <end position="220"/>
    </location>
</feature>
<gene>
    <name evidence="2" type="ORF">OXX778_LOCUS14778</name>
</gene>
<feature type="region of interest" description="Disordered" evidence="1">
    <location>
        <begin position="117"/>
        <end position="220"/>
    </location>
</feature>
<feature type="compositionally biased region" description="Polar residues" evidence="1">
    <location>
        <begin position="126"/>
        <end position="137"/>
    </location>
</feature>
<feature type="compositionally biased region" description="Low complexity" evidence="1">
    <location>
        <begin position="149"/>
        <end position="158"/>
    </location>
</feature>
<feature type="compositionally biased region" description="Basic and acidic residues" evidence="1">
    <location>
        <begin position="181"/>
        <end position="193"/>
    </location>
</feature>
<name>A0A814EEC7_9BILA</name>
<evidence type="ECO:0000313" key="2">
    <source>
        <dbReference type="EMBL" id="CAF0968215.1"/>
    </source>
</evidence>